<sequence length="341" mass="35533">MPEPRHLLVTGAAGFIGSHLVRRLLAAGHRVTGLDDLSTGSAENLAELPGGARFRLHEGDAATLLRSAALEGTIDGVFHLAASVGVARVVDAPSASAENNLDQSRAVLRFARERGAALLLASSSEVYGKCPALPCREAADLCFGPPTASRWSYGLAKALDEHLALDAARSGGGRVIIARLFNAIGPGQLGRYGMVVPRFVTAAAAGGELEVYGDGSQARCFCDVRDTAAALERLLLGPAPAHEIFNVGGDEPVTIAALAERVQRRARALGLPGGTIVHRPYEEVYGAGFEEPRRRVPDLGRVRAAGWAPRIGLDQTLDALLRPLAAARSAGGTIQAVGVPA</sequence>
<name>I0IGK8_PHYMF</name>
<proteinExistence type="predicted"/>
<dbReference type="Proteomes" id="UP000007881">
    <property type="component" value="Chromosome"/>
</dbReference>
<dbReference type="RefSeq" id="WP_014437614.1">
    <property type="nucleotide sequence ID" value="NC_017080.1"/>
</dbReference>
<dbReference type="InterPro" id="IPR050177">
    <property type="entry name" value="Lipid_A_modif_metabolic_enz"/>
</dbReference>
<keyword evidence="3" id="KW-1185">Reference proteome</keyword>
<dbReference type="Pfam" id="PF01370">
    <property type="entry name" value="Epimerase"/>
    <property type="match status" value="1"/>
</dbReference>
<dbReference type="InterPro" id="IPR001509">
    <property type="entry name" value="Epimerase_deHydtase"/>
</dbReference>
<accession>I0IGK8</accession>
<evidence type="ECO:0000259" key="1">
    <source>
        <dbReference type="Pfam" id="PF01370"/>
    </source>
</evidence>
<dbReference type="SUPFAM" id="SSF51735">
    <property type="entry name" value="NAD(P)-binding Rossmann-fold domains"/>
    <property type="match status" value="1"/>
</dbReference>
<dbReference type="STRING" id="1142394.PSMK_22370"/>
<dbReference type="EMBL" id="AP012338">
    <property type="protein sequence ID" value="BAM04396.1"/>
    <property type="molecule type" value="Genomic_DNA"/>
</dbReference>
<organism evidence="2 3">
    <name type="scientific">Phycisphaera mikurensis (strain NBRC 102666 / KCTC 22515 / FYK2301M01)</name>
    <dbReference type="NCBI Taxonomy" id="1142394"/>
    <lineage>
        <taxon>Bacteria</taxon>
        <taxon>Pseudomonadati</taxon>
        <taxon>Planctomycetota</taxon>
        <taxon>Phycisphaerae</taxon>
        <taxon>Phycisphaerales</taxon>
        <taxon>Phycisphaeraceae</taxon>
        <taxon>Phycisphaera</taxon>
    </lineage>
</organism>
<dbReference type="OrthoDB" id="258549at2"/>
<dbReference type="KEGG" id="phm:PSMK_22370"/>
<dbReference type="InterPro" id="IPR036291">
    <property type="entry name" value="NAD(P)-bd_dom_sf"/>
</dbReference>
<dbReference type="eggNOG" id="COG0451">
    <property type="taxonomic scope" value="Bacteria"/>
</dbReference>
<evidence type="ECO:0000313" key="3">
    <source>
        <dbReference type="Proteomes" id="UP000007881"/>
    </source>
</evidence>
<dbReference type="PANTHER" id="PTHR43245:SF13">
    <property type="entry name" value="UDP-D-APIOSE_UDP-D-XYLOSE SYNTHASE 2"/>
    <property type="match status" value="1"/>
</dbReference>
<gene>
    <name evidence="2" type="ordered locus">PSMK_22370</name>
</gene>
<dbReference type="PANTHER" id="PTHR43245">
    <property type="entry name" value="BIFUNCTIONAL POLYMYXIN RESISTANCE PROTEIN ARNA"/>
    <property type="match status" value="1"/>
</dbReference>
<protein>
    <submittedName>
        <fullName evidence="2">NAD-dependent epimerase/dehydratase family protein</fullName>
    </submittedName>
</protein>
<reference evidence="2 3" key="1">
    <citation type="submission" date="2012-02" db="EMBL/GenBank/DDBJ databases">
        <title>Complete genome sequence of Phycisphaera mikurensis NBRC 102666.</title>
        <authorList>
            <person name="Ankai A."/>
            <person name="Hosoyama A."/>
            <person name="Terui Y."/>
            <person name="Sekine M."/>
            <person name="Fukai R."/>
            <person name="Kato Y."/>
            <person name="Nakamura S."/>
            <person name="Yamada-Narita S."/>
            <person name="Kawakoshi A."/>
            <person name="Fukunaga Y."/>
            <person name="Yamazaki S."/>
            <person name="Fujita N."/>
        </authorList>
    </citation>
    <scope>NUCLEOTIDE SEQUENCE [LARGE SCALE GENOMIC DNA]</scope>
    <source>
        <strain evidence="3">NBRC 102666 / KCTC 22515 / FYK2301M01</strain>
    </source>
</reference>
<dbReference type="HOGENOM" id="CLU_007383_4_0_0"/>
<evidence type="ECO:0000313" key="2">
    <source>
        <dbReference type="EMBL" id="BAM04396.1"/>
    </source>
</evidence>
<dbReference type="AlphaFoldDB" id="I0IGK8"/>
<dbReference type="Gene3D" id="3.40.50.720">
    <property type="entry name" value="NAD(P)-binding Rossmann-like Domain"/>
    <property type="match status" value="1"/>
</dbReference>
<feature type="domain" description="NAD-dependent epimerase/dehydratase" evidence="1">
    <location>
        <begin position="8"/>
        <end position="248"/>
    </location>
</feature>